<organism evidence="1 2">
    <name type="scientific">Segatella maculosa OT 289</name>
    <dbReference type="NCBI Taxonomy" id="999422"/>
    <lineage>
        <taxon>Bacteria</taxon>
        <taxon>Pseudomonadati</taxon>
        <taxon>Bacteroidota</taxon>
        <taxon>Bacteroidia</taxon>
        <taxon>Bacteroidales</taxon>
        <taxon>Prevotellaceae</taxon>
        <taxon>Segatella</taxon>
    </lineage>
</organism>
<keyword evidence="2" id="KW-1185">Reference proteome</keyword>
<protein>
    <submittedName>
        <fullName evidence="1">Uncharacterized protein</fullName>
    </submittedName>
</protein>
<dbReference type="EMBL" id="AGEK01000027">
    <property type="protein sequence ID" value="EHO70278.1"/>
    <property type="molecule type" value="Genomic_DNA"/>
</dbReference>
<dbReference type="HOGENOM" id="CLU_2603078_0_0_10"/>
<gene>
    <name evidence="1" type="ORF">HMPREF9944_01485</name>
</gene>
<reference evidence="1 2" key="1">
    <citation type="submission" date="2011-12" db="EMBL/GenBank/DDBJ databases">
        <title>The Genome Sequence of Prevotella maculosa OT 289.</title>
        <authorList>
            <consortium name="The Broad Institute Genome Sequencing Platform"/>
            <person name="Earl A."/>
            <person name="Ward D."/>
            <person name="Feldgarden M."/>
            <person name="Gevers D."/>
            <person name="Izard J."/>
            <person name="Blanton J.M."/>
            <person name="Mathney J."/>
            <person name="Tanner A.C."/>
            <person name="Dewhirst F.E."/>
            <person name="Young S.K."/>
            <person name="Zeng Q."/>
            <person name="Gargeya S."/>
            <person name="Fitzgerald M."/>
            <person name="Haas B."/>
            <person name="Abouelleil A."/>
            <person name="Alvarado L."/>
            <person name="Arachchi H.M."/>
            <person name="Berlin A."/>
            <person name="Chapman S.B."/>
            <person name="Gearin G."/>
            <person name="Goldberg J."/>
            <person name="Griggs A."/>
            <person name="Gujja S."/>
            <person name="Hansen M."/>
            <person name="Heiman D."/>
            <person name="Howarth C."/>
            <person name="Larimer J."/>
            <person name="Lui A."/>
            <person name="MacDonald P.J.P."/>
            <person name="McCowen C."/>
            <person name="Montmayeur A."/>
            <person name="Murphy C."/>
            <person name="Neiman D."/>
            <person name="Pearson M."/>
            <person name="Priest M."/>
            <person name="Roberts A."/>
            <person name="Saif S."/>
            <person name="Shea T."/>
            <person name="Sisk P."/>
            <person name="Stolte C."/>
            <person name="Sykes S."/>
            <person name="Wortman J."/>
            <person name="Nusbaum C."/>
            <person name="Birren B."/>
        </authorList>
    </citation>
    <scope>NUCLEOTIDE SEQUENCE [LARGE SCALE GENOMIC DNA]</scope>
    <source>
        <strain evidence="1 2">OT 289</strain>
    </source>
</reference>
<accession>H1HMU1</accession>
<dbReference type="AlphaFoldDB" id="H1HMU1"/>
<proteinExistence type="predicted"/>
<name>H1HMU1_9BACT</name>
<dbReference type="Proteomes" id="UP000003167">
    <property type="component" value="Unassembled WGS sequence"/>
</dbReference>
<sequence>MTTFSACHVGHGGLESLVQLLTIQGPVRRKTKRFLGPLFDSLQAFLALIDIDILVMEASGTWLSEKTHGVVSAKFCNGA</sequence>
<evidence type="ECO:0000313" key="1">
    <source>
        <dbReference type="EMBL" id="EHO70278.1"/>
    </source>
</evidence>
<evidence type="ECO:0000313" key="2">
    <source>
        <dbReference type="Proteomes" id="UP000003167"/>
    </source>
</evidence>
<comment type="caution">
    <text evidence="1">The sequence shown here is derived from an EMBL/GenBank/DDBJ whole genome shotgun (WGS) entry which is preliminary data.</text>
</comment>